<evidence type="ECO:0000313" key="5">
    <source>
        <dbReference type="EMBL" id="EJK67232.1"/>
    </source>
</evidence>
<dbReference type="GO" id="GO:0008270">
    <property type="term" value="F:zinc ion binding"/>
    <property type="evidence" value="ECO:0007669"/>
    <property type="project" value="InterPro"/>
</dbReference>
<comment type="caution">
    <text evidence="5">The sequence shown here is derived from an EMBL/GenBank/DDBJ whole genome shotgun (WGS) entry which is preliminary data.</text>
</comment>
<feature type="transmembrane region" description="Helical" evidence="3">
    <location>
        <begin position="319"/>
        <end position="338"/>
    </location>
</feature>
<evidence type="ECO:0000256" key="2">
    <source>
        <dbReference type="ARBA" id="ARBA00005988"/>
    </source>
</evidence>
<dbReference type="EMBL" id="AGNL01013489">
    <property type="protein sequence ID" value="EJK67232.1"/>
    <property type="molecule type" value="Genomic_DNA"/>
</dbReference>
<dbReference type="Gene3D" id="3.40.630.10">
    <property type="entry name" value="Zn peptidases"/>
    <property type="match status" value="1"/>
</dbReference>
<sequence>MGLLALLQTARLIVLNKPADYEDQAPCLIFMPFVNIDAYTLNVESLKSGGPACRRTNVRETFDCDDGFSRDNPASCEPRAVGGVDLNRNHPFDWEKPPGFDLNEWENMAYCYQECGFTYHGKEPWSEPESRAIRNVVLRYNVTAAISFHSRHNKLDRPLLIHPYGSYRSFCWMPLEDRQRFRAWSRKINGDGYYDTGTAYETIEYTAGGSTIDWMYSLGIAAFVIETVPPCGDRQSSDMDRWCVDVDDKKIWKEMLRHGEAGEELAKLASASLSSTSMPSFMPTTSQGTRQWEDYCSVGSPSDCYGGDCDTQDRSSASFVYVLLALIVTIGFLAFFVYS</sequence>
<comment type="cofactor">
    <cofactor evidence="1">
        <name>Zn(2+)</name>
        <dbReference type="ChEBI" id="CHEBI:29105"/>
    </cofactor>
</comment>
<name>K0T9P0_THAOC</name>
<keyword evidence="3" id="KW-0812">Transmembrane</keyword>
<gene>
    <name evidence="5" type="ORF">THAOC_11767</name>
</gene>
<comment type="similarity">
    <text evidence="2">Belongs to the peptidase M14 family.</text>
</comment>
<dbReference type="AlphaFoldDB" id="K0T9P0"/>
<dbReference type="Proteomes" id="UP000266841">
    <property type="component" value="Unassembled WGS sequence"/>
</dbReference>
<feature type="domain" description="Peptidase M14" evidence="4">
    <location>
        <begin position="29"/>
        <end position="227"/>
    </location>
</feature>
<dbReference type="PANTHER" id="PTHR11705:SF119">
    <property type="entry name" value="OS02G0119300 PROTEIN"/>
    <property type="match status" value="1"/>
</dbReference>
<dbReference type="OrthoDB" id="3626597at2759"/>
<evidence type="ECO:0000256" key="1">
    <source>
        <dbReference type="ARBA" id="ARBA00001947"/>
    </source>
</evidence>
<evidence type="ECO:0000313" key="6">
    <source>
        <dbReference type="Proteomes" id="UP000266841"/>
    </source>
</evidence>
<proteinExistence type="inferred from homology"/>
<keyword evidence="3" id="KW-1133">Transmembrane helix</keyword>
<keyword evidence="6" id="KW-1185">Reference proteome</keyword>
<dbReference type="InterPro" id="IPR000834">
    <property type="entry name" value="Peptidase_M14"/>
</dbReference>
<organism evidence="5 6">
    <name type="scientific">Thalassiosira oceanica</name>
    <name type="common">Marine diatom</name>
    <dbReference type="NCBI Taxonomy" id="159749"/>
    <lineage>
        <taxon>Eukaryota</taxon>
        <taxon>Sar</taxon>
        <taxon>Stramenopiles</taxon>
        <taxon>Ochrophyta</taxon>
        <taxon>Bacillariophyta</taxon>
        <taxon>Coscinodiscophyceae</taxon>
        <taxon>Thalassiosirophycidae</taxon>
        <taxon>Thalassiosirales</taxon>
        <taxon>Thalassiosiraceae</taxon>
        <taxon>Thalassiosira</taxon>
    </lineage>
</organism>
<keyword evidence="3" id="KW-0472">Membrane</keyword>
<reference evidence="5 6" key="1">
    <citation type="journal article" date="2012" name="Genome Biol.">
        <title>Genome and low-iron response of an oceanic diatom adapted to chronic iron limitation.</title>
        <authorList>
            <person name="Lommer M."/>
            <person name="Specht M."/>
            <person name="Roy A.S."/>
            <person name="Kraemer L."/>
            <person name="Andreson R."/>
            <person name="Gutowska M.A."/>
            <person name="Wolf J."/>
            <person name="Bergner S.V."/>
            <person name="Schilhabel M.B."/>
            <person name="Klostermeier U.C."/>
            <person name="Beiko R.G."/>
            <person name="Rosenstiel P."/>
            <person name="Hippler M."/>
            <person name="Laroche J."/>
        </authorList>
    </citation>
    <scope>NUCLEOTIDE SEQUENCE [LARGE SCALE GENOMIC DNA]</scope>
    <source>
        <strain evidence="5 6">CCMP1005</strain>
    </source>
</reference>
<evidence type="ECO:0000256" key="3">
    <source>
        <dbReference type="SAM" id="Phobius"/>
    </source>
</evidence>
<dbReference type="GO" id="GO:0005615">
    <property type="term" value="C:extracellular space"/>
    <property type="evidence" value="ECO:0007669"/>
    <property type="project" value="TreeGrafter"/>
</dbReference>
<dbReference type="PANTHER" id="PTHR11705">
    <property type="entry name" value="PROTEASE FAMILY M14 CARBOXYPEPTIDASE A,B"/>
    <property type="match status" value="1"/>
</dbReference>
<dbReference type="Pfam" id="PF00246">
    <property type="entry name" value="Peptidase_M14"/>
    <property type="match status" value="1"/>
</dbReference>
<accession>K0T9P0</accession>
<protein>
    <recommendedName>
        <fullName evidence="4">Peptidase M14 domain-containing protein</fullName>
    </recommendedName>
</protein>
<dbReference type="GO" id="GO:0004181">
    <property type="term" value="F:metallocarboxypeptidase activity"/>
    <property type="evidence" value="ECO:0007669"/>
    <property type="project" value="InterPro"/>
</dbReference>
<dbReference type="GO" id="GO:0006508">
    <property type="term" value="P:proteolysis"/>
    <property type="evidence" value="ECO:0007669"/>
    <property type="project" value="InterPro"/>
</dbReference>
<dbReference type="SUPFAM" id="SSF53187">
    <property type="entry name" value="Zn-dependent exopeptidases"/>
    <property type="match status" value="1"/>
</dbReference>
<evidence type="ECO:0000259" key="4">
    <source>
        <dbReference type="Pfam" id="PF00246"/>
    </source>
</evidence>